<dbReference type="PROSITE" id="PS51000">
    <property type="entry name" value="HTH_DEOR_2"/>
    <property type="match status" value="1"/>
</dbReference>
<dbReference type="InterPro" id="IPR028082">
    <property type="entry name" value="Peripla_BP_I"/>
</dbReference>
<dbReference type="InterPro" id="IPR001034">
    <property type="entry name" value="DeoR_HTH"/>
</dbReference>
<evidence type="ECO:0000259" key="4">
    <source>
        <dbReference type="PROSITE" id="PS51000"/>
    </source>
</evidence>
<dbReference type="CDD" id="cd06267">
    <property type="entry name" value="PBP1_LacI_sugar_binding-like"/>
    <property type="match status" value="1"/>
</dbReference>
<feature type="domain" description="HTH deoR-type" evidence="4">
    <location>
        <begin position="7"/>
        <end position="62"/>
    </location>
</feature>
<dbReference type="Gene3D" id="1.10.10.10">
    <property type="entry name" value="Winged helix-like DNA-binding domain superfamily/Winged helix DNA-binding domain"/>
    <property type="match status" value="1"/>
</dbReference>
<name>A0ABP9MUR6_9MICO</name>
<dbReference type="SUPFAM" id="SSF53822">
    <property type="entry name" value="Periplasmic binding protein-like I"/>
    <property type="match status" value="1"/>
</dbReference>
<dbReference type="PROSITE" id="PS00894">
    <property type="entry name" value="HTH_DEOR_1"/>
    <property type="match status" value="1"/>
</dbReference>
<comment type="caution">
    <text evidence="5">The sequence shown here is derived from an EMBL/GenBank/DDBJ whole genome shotgun (WGS) entry which is preliminary data.</text>
</comment>
<evidence type="ECO:0000313" key="6">
    <source>
        <dbReference type="Proteomes" id="UP001501407"/>
    </source>
</evidence>
<proteinExistence type="predicted"/>
<accession>A0ABP9MUR6</accession>
<evidence type="ECO:0000256" key="1">
    <source>
        <dbReference type="ARBA" id="ARBA00023015"/>
    </source>
</evidence>
<evidence type="ECO:0000256" key="2">
    <source>
        <dbReference type="ARBA" id="ARBA00023125"/>
    </source>
</evidence>
<dbReference type="Proteomes" id="UP001501407">
    <property type="component" value="Unassembled WGS sequence"/>
</dbReference>
<dbReference type="PANTHER" id="PTHR30146">
    <property type="entry name" value="LACI-RELATED TRANSCRIPTIONAL REPRESSOR"/>
    <property type="match status" value="1"/>
</dbReference>
<evidence type="ECO:0000313" key="5">
    <source>
        <dbReference type="EMBL" id="GAA5100467.1"/>
    </source>
</evidence>
<dbReference type="Pfam" id="PF13377">
    <property type="entry name" value="Peripla_BP_3"/>
    <property type="match status" value="1"/>
</dbReference>
<evidence type="ECO:0000256" key="3">
    <source>
        <dbReference type="ARBA" id="ARBA00023163"/>
    </source>
</evidence>
<keyword evidence="1" id="KW-0805">Transcription regulation</keyword>
<protein>
    <submittedName>
        <fullName evidence="5">Substrate-binding domain-containing protein</fullName>
    </submittedName>
</protein>
<keyword evidence="6" id="KW-1185">Reference proteome</keyword>
<dbReference type="Gene3D" id="3.40.50.2300">
    <property type="match status" value="2"/>
</dbReference>
<keyword evidence="2" id="KW-0238">DNA-binding</keyword>
<gene>
    <name evidence="5" type="ORF">GCM10025760_37870</name>
</gene>
<dbReference type="InterPro" id="IPR046335">
    <property type="entry name" value="LacI/GalR-like_sensor"/>
</dbReference>
<organism evidence="5 6">
    <name type="scientific">Microbacterium yannicii</name>
    <dbReference type="NCBI Taxonomy" id="671622"/>
    <lineage>
        <taxon>Bacteria</taxon>
        <taxon>Bacillati</taxon>
        <taxon>Actinomycetota</taxon>
        <taxon>Actinomycetes</taxon>
        <taxon>Micrococcales</taxon>
        <taxon>Microbacteriaceae</taxon>
        <taxon>Microbacterium</taxon>
    </lineage>
</organism>
<dbReference type="Pfam" id="PF08220">
    <property type="entry name" value="HTH_DeoR"/>
    <property type="match status" value="1"/>
</dbReference>
<dbReference type="InterPro" id="IPR018356">
    <property type="entry name" value="Tscrpt_reg_HTH_DeoR_CS"/>
</dbReference>
<dbReference type="PRINTS" id="PR00037">
    <property type="entry name" value="HTHLACR"/>
</dbReference>
<dbReference type="InterPro" id="IPR036388">
    <property type="entry name" value="WH-like_DNA-bd_sf"/>
</dbReference>
<dbReference type="SUPFAM" id="SSF46785">
    <property type="entry name" value="Winged helix' DNA-binding domain"/>
    <property type="match status" value="1"/>
</dbReference>
<reference evidence="6" key="1">
    <citation type="journal article" date="2019" name="Int. J. Syst. Evol. Microbiol.">
        <title>The Global Catalogue of Microorganisms (GCM) 10K type strain sequencing project: providing services to taxonomists for standard genome sequencing and annotation.</title>
        <authorList>
            <consortium name="The Broad Institute Genomics Platform"/>
            <consortium name="The Broad Institute Genome Sequencing Center for Infectious Disease"/>
            <person name="Wu L."/>
            <person name="Ma J."/>
        </authorList>
    </citation>
    <scope>NUCLEOTIDE SEQUENCE [LARGE SCALE GENOMIC DNA]</scope>
    <source>
        <strain evidence="6">JCM 18959</strain>
    </source>
</reference>
<dbReference type="SMART" id="SM00420">
    <property type="entry name" value="HTH_DEOR"/>
    <property type="match status" value="1"/>
</dbReference>
<dbReference type="InterPro" id="IPR036390">
    <property type="entry name" value="WH_DNA-bd_sf"/>
</dbReference>
<dbReference type="PANTHER" id="PTHR30146:SF155">
    <property type="entry name" value="ALANINE RACEMASE"/>
    <property type="match status" value="1"/>
</dbReference>
<dbReference type="EMBL" id="BAABKZ010000005">
    <property type="protein sequence ID" value="GAA5100467.1"/>
    <property type="molecule type" value="Genomic_DNA"/>
</dbReference>
<keyword evidence="3" id="KW-0804">Transcription</keyword>
<sequence>MVSPMIAEERRERILREIVLRGRIEVTDFAERAGLTGMTIRRDLSVLAERGLVRRVHGGAVLPEAADAPAVGARGIGTSSRPVATIGLIVPDAAYYFPPVIRGVSGAAHGAGIRIVLGTTNYDPREEIHQLARLDAGGADAIMLVTARPGIDDDMTWQAIAGVRTPVVLIERSPDGAPTTLRVDSVRSDHGFGAELAVDHLFERGHRGVGLLLRETATAPWIARGHARAIRRRQMMPGPIVTAPSPRWGDGSTSDVLREFLDDCLAAGIRSAIVLPDDLAVGLLGIAEGRGLRVPEDFAIVAYDDEIASFATVPLTAIAPPKLAVGRRALETCLMRLEQRDQAPAQHVQLTPTINVRAST</sequence>